<evidence type="ECO:0000256" key="3">
    <source>
        <dbReference type="ARBA" id="ARBA00035716"/>
    </source>
</evidence>
<reference evidence="4" key="1">
    <citation type="submission" date="2020-04" db="EMBL/GenBank/DDBJ databases">
        <authorList>
            <person name="Neveu A P."/>
        </authorList>
    </citation>
    <scope>NUCLEOTIDE SEQUENCE</scope>
    <source>
        <tissue evidence="4">Whole embryo</tissue>
    </source>
</reference>
<proteinExistence type="evidence at transcript level"/>
<evidence type="ECO:0000256" key="2">
    <source>
        <dbReference type="ARBA" id="ARBA00035707"/>
    </source>
</evidence>
<gene>
    <name evidence="4" type="primary">LOC100178933</name>
</gene>
<protein>
    <recommendedName>
        <fullName evidence="2">Large ribosomal subunit protein uL10m</fullName>
    </recommendedName>
    <alternativeName>
        <fullName evidence="3">39S ribosomal protein L10, mitochondrial</fullName>
    </alternativeName>
</protein>
<dbReference type="PANTHER" id="PTHR11560">
    <property type="entry name" value="39S RIBOSOMAL PROTEIN L10, MITOCHONDRIAL"/>
    <property type="match status" value="1"/>
</dbReference>
<dbReference type="InterPro" id="IPR043141">
    <property type="entry name" value="Ribosomal_uL10-like_sf"/>
</dbReference>
<comment type="similarity">
    <text evidence="1">Belongs to the universal ribosomal protein uL10 family.</text>
</comment>
<dbReference type="AlphaFoldDB" id="A0A6F9DHP0"/>
<organism evidence="4">
    <name type="scientific">Phallusia mammillata</name>
    <dbReference type="NCBI Taxonomy" id="59560"/>
    <lineage>
        <taxon>Eukaryota</taxon>
        <taxon>Metazoa</taxon>
        <taxon>Chordata</taxon>
        <taxon>Tunicata</taxon>
        <taxon>Ascidiacea</taxon>
        <taxon>Phlebobranchia</taxon>
        <taxon>Ascidiidae</taxon>
        <taxon>Phallusia</taxon>
    </lineage>
</organism>
<dbReference type="Gene3D" id="3.30.70.1730">
    <property type="match status" value="1"/>
</dbReference>
<evidence type="ECO:0000256" key="1">
    <source>
        <dbReference type="ARBA" id="ARBA00008889"/>
    </source>
</evidence>
<evidence type="ECO:0000313" key="4">
    <source>
        <dbReference type="EMBL" id="CAB3262237.1"/>
    </source>
</evidence>
<sequence>MSLLPILQADLRQLSTIVIPKRFRYHWDKRPQNKHRVKLLQVTLPRFKDNRFKFEPNEVETYETENPYRPMKKKDELNLHGLDVLLYNEVSEIFNTSPMICACLRTDMPTMDMFYKVQYELRQHDMDILIYPSHVIMFTIKDTPYDAMKPLFDQNCAILFGKPNCKRMLSILKPNPYLLLLGGLVDGKYMSKNEIESYSKLPNLDESRAKLCSQLTSLSSSTYELLRAPSAGLASSLGELAKGMPENKK</sequence>
<dbReference type="SUPFAM" id="SSF160369">
    <property type="entry name" value="Ribosomal protein L10-like"/>
    <property type="match status" value="1"/>
</dbReference>
<dbReference type="InterPro" id="IPR047865">
    <property type="entry name" value="Ribosomal_uL10_bac_type"/>
</dbReference>
<name>A0A6F9DHP0_9ASCI</name>
<accession>A0A6F9DHP0</accession>
<dbReference type="EMBL" id="LR786614">
    <property type="protein sequence ID" value="CAB3262237.1"/>
    <property type="molecule type" value="mRNA"/>
</dbReference>